<keyword evidence="8" id="KW-0547">Nucleotide-binding</keyword>
<keyword evidence="6" id="KW-0285">Flavoprotein</keyword>
<organism evidence="13 14">
    <name type="scientific">Psychrobacillus glaciei</name>
    <dbReference type="NCBI Taxonomy" id="2283160"/>
    <lineage>
        <taxon>Bacteria</taxon>
        <taxon>Bacillati</taxon>
        <taxon>Bacillota</taxon>
        <taxon>Bacilli</taxon>
        <taxon>Bacillales</taxon>
        <taxon>Bacillaceae</taxon>
        <taxon>Psychrobacillus</taxon>
    </lineage>
</organism>
<dbReference type="RefSeq" id="WP_151700552.1">
    <property type="nucleotide sequence ID" value="NZ_CP031223.1"/>
</dbReference>
<evidence type="ECO:0000256" key="2">
    <source>
        <dbReference type="ARBA" id="ARBA00003535"/>
    </source>
</evidence>
<dbReference type="OrthoDB" id="9778912at2"/>
<dbReference type="Gene3D" id="3.20.20.70">
    <property type="entry name" value="Aldolase class I"/>
    <property type="match status" value="1"/>
</dbReference>
<dbReference type="Proteomes" id="UP000325517">
    <property type="component" value="Chromosome"/>
</dbReference>
<evidence type="ECO:0000313" key="14">
    <source>
        <dbReference type="Proteomes" id="UP000325517"/>
    </source>
</evidence>
<evidence type="ECO:0000256" key="9">
    <source>
        <dbReference type="ARBA" id="ARBA00023002"/>
    </source>
</evidence>
<sequence length="357" mass="39195">MLKNEITELLGLDFPIIQAPMAGGVTTSKFVATVSNNGALGMIGAGYLSAHQLRQQIREVKQLTANNFGVNLFVPNYFELIEDEVEMMNKLLKHYHGELNIPFEKLILPTLESVFHSYMEQIQVIMEEKVPICSFTFGVPTLDVMKKLKQHNIISIGTATTVVEVVAIERLGMDAVVVQGSEAGGHRGNFISDHEESLIGLSSLIPQVVDNISIPVIAAGGIMDGRGLMAALCLGAKAVQMGTAFLTCEESGAHPVHKEAILDSKVEDTTLTRAFSGKWARGIKNKFIKEMQDQASIPSFPVQNVLTQSIRKSSANQNNKDYMSLWSGQNSALARNETVERLIQRVMEQANRINKNV</sequence>
<dbReference type="SUPFAM" id="SSF51412">
    <property type="entry name" value="Inosine monophosphate dehydrogenase (IMPDH)"/>
    <property type="match status" value="1"/>
</dbReference>
<evidence type="ECO:0000256" key="3">
    <source>
        <dbReference type="ARBA" id="ARBA00009881"/>
    </source>
</evidence>
<keyword evidence="7" id="KW-0288">FMN</keyword>
<evidence type="ECO:0000256" key="7">
    <source>
        <dbReference type="ARBA" id="ARBA00022643"/>
    </source>
</evidence>
<dbReference type="Pfam" id="PF03060">
    <property type="entry name" value="NMO"/>
    <property type="match status" value="1"/>
</dbReference>
<evidence type="ECO:0000256" key="5">
    <source>
        <dbReference type="ARBA" id="ARBA00022575"/>
    </source>
</evidence>
<protein>
    <recommendedName>
        <fullName evidence="4">Probable nitronate monooxygenase</fullName>
    </recommendedName>
    <alternativeName>
        <fullName evidence="11">Propionate 3-nitronate monooxygenase</fullName>
    </alternativeName>
</protein>
<dbReference type="AlphaFoldDB" id="A0A5J6STS7"/>
<evidence type="ECO:0000256" key="4">
    <source>
        <dbReference type="ARBA" id="ARBA00013457"/>
    </source>
</evidence>
<dbReference type="GO" id="GO:0009636">
    <property type="term" value="P:response to toxic substance"/>
    <property type="evidence" value="ECO:0007669"/>
    <property type="project" value="UniProtKB-KW"/>
</dbReference>
<comment type="cofactor">
    <cofactor evidence="1">
        <name>FMN</name>
        <dbReference type="ChEBI" id="CHEBI:58210"/>
    </cofactor>
</comment>
<dbReference type="InterPro" id="IPR013785">
    <property type="entry name" value="Aldolase_TIM"/>
</dbReference>
<dbReference type="CDD" id="cd04730">
    <property type="entry name" value="NPD_like"/>
    <property type="match status" value="1"/>
</dbReference>
<evidence type="ECO:0000256" key="6">
    <source>
        <dbReference type="ARBA" id="ARBA00022630"/>
    </source>
</evidence>
<dbReference type="EMBL" id="CP031223">
    <property type="protein sequence ID" value="QFF99647.1"/>
    <property type="molecule type" value="Genomic_DNA"/>
</dbReference>
<reference evidence="13 14" key="1">
    <citation type="submission" date="2018-07" db="EMBL/GenBank/DDBJ databases">
        <title>Complete genome sequence of Psychrobacillus sp. PB01, isolated from iceberg, and comparative genome analysis of Psychrobacillus strains.</title>
        <authorList>
            <person name="Lee P.C."/>
        </authorList>
    </citation>
    <scope>NUCLEOTIDE SEQUENCE [LARGE SCALE GENOMIC DNA]</scope>
    <source>
        <strain evidence="13 14">PB01</strain>
    </source>
</reference>
<name>A0A5J6STS7_9BACI</name>
<comment type="similarity">
    <text evidence="3">Belongs to the nitronate monooxygenase family. NMO class I subfamily.</text>
</comment>
<keyword evidence="10 13" id="KW-0503">Monooxygenase</keyword>
<keyword evidence="5" id="KW-0216">Detoxification</keyword>
<comment type="function">
    <text evidence="2">Nitronate monooxygenase that uses molecular oxygen to catalyze the oxidative denitrification of alkyl nitronates. Acts on propionate 3-nitronate (P3N), the presumed physiological substrate. Probably functions in the detoxification of P3N, a metabolic poison produced by plants and fungi as a defense mechanism.</text>
</comment>
<dbReference type="GO" id="GO:0000166">
    <property type="term" value="F:nucleotide binding"/>
    <property type="evidence" value="ECO:0007669"/>
    <property type="project" value="UniProtKB-KW"/>
</dbReference>
<dbReference type="KEGG" id="psyo:PB01_12835"/>
<dbReference type="InterPro" id="IPR004136">
    <property type="entry name" value="NMO"/>
</dbReference>
<dbReference type="FunFam" id="3.20.20.70:FF:000154">
    <property type="entry name" value="Probable nitronate monooxygenase"/>
    <property type="match status" value="1"/>
</dbReference>
<evidence type="ECO:0000313" key="13">
    <source>
        <dbReference type="EMBL" id="QFF99647.1"/>
    </source>
</evidence>
<proteinExistence type="inferred from homology"/>
<evidence type="ECO:0000256" key="11">
    <source>
        <dbReference type="ARBA" id="ARBA00031155"/>
    </source>
</evidence>
<gene>
    <name evidence="13" type="ORF">PB01_12835</name>
</gene>
<evidence type="ECO:0000256" key="12">
    <source>
        <dbReference type="ARBA" id="ARBA00049401"/>
    </source>
</evidence>
<evidence type="ECO:0000256" key="8">
    <source>
        <dbReference type="ARBA" id="ARBA00022741"/>
    </source>
</evidence>
<evidence type="ECO:0000256" key="10">
    <source>
        <dbReference type="ARBA" id="ARBA00023033"/>
    </source>
</evidence>
<evidence type="ECO:0000256" key="1">
    <source>
        <dbReference type="ARBA" id="ARBA00001917"/>
    </source>
</evidence>
<keyword evidence="14" id="KW-1185">Reference proteome</keyword>
<accession>A0A5J6STS7</accession>
<dbReference type="PANTHER" id="PTHR42747:SF3">
    <property type="entry name" value="NITRONATE MONOOXYGENASE-RELATED"/>
    <property type="match status" value="1"/>
</dbReference>
<keyword evidence="9" id="KW-0560">Oxidoreductase</keyword>
<dbReference type="GO" id="GO:0018580">
    <property type="term" value="F:nitronate monooxygenase activity"/>
    <property type="evidence" value="ECO:0007669"/>
    <property type="project" value="InterPro"/>
</dbReference>
<comment type="catalytic activity">
    <reaction evidence="12">
        <text>3 propionate 3-nitronate + 3 O2 + H2O = 3 3-oxopropanoate + 2 nitrate + nitrite + H2O2 + 3 H(+)</text>
        <dbReference type="Rhea" id="RHEA:57332"/>
        <dbReference type="ChEBI" id="CHEBI:15377"/>
        <dbReference type="ChEBI" id="CHEBI:15378"/>
        <dbReference type="ChEBI" id="CHEBI:15379"/>
        <dbReference type="ChEBI" id="CHEBI:16240"/>
        <dbReference type="ChEBI" id="CHEBI:16301"/>
        <dbReference type="ChEBI" id="CHEBI:17632"/>
        <dbReference type="ChEBI" id="CHEBI:33190"/>
        <dbReference type="ChEBI" id="CHEBI:136067"/>
    </reaction>
</comment>
<dbReference type="PANTHER" id="PTHR42747">
    <property type="entry name" value="NITRONATE MONOOXYGENASE-RELATED"/>
    <property type="match status" value="1"/>
</dbReference>